<evidence type="ECO:0008006" key="4">
    <source>
        <dbReference type="Google" id="ProtNLM"/>
    </source>
</evidence>
<reference evidence="2" key="1">
    <citation type="submission" date="2020-09" db="EMBL/GenBank/DDBJ databases">
        <title>New species isolated from human feces.</title>
        <authorList>
            <person name="Kitahara M."/>
            <person name="Shigeno Y."/>
            <person name="Shime M."/>
            <person name="Matsumoto Y."/>
            <person name="Nakamura S."/>
            <person name="Motooka D."/>
            <person name="Fukuoka S."/>
            <person name="Nishikawa H."/>
            <person name="Benno Y."/>
        </authorList>
    </citation>
    <scope>NUCLEOTIDE SEQUENCE</scope>
    <source>
        <strain evidence="2">MM35</strain>
    </source>
</reference>
<evidence type="ECO:0000313" key="3">
    <source>
        <dbReference type="Proteomes" id="UP000681343"/>
    </source>
</evidence>
<keyword evidence="1" id="KW-0812">Transmembrane</keyword>
<keyword evidence="3" id="KW-1185">Reference proteome</keyword>
<gene>
    <name evidence="2" type="ORF">MM35RIKEN_00530</name>
</gene>
<dbReference type="EMBL" id="AP023415">
    <property type="protein sequence ID" value="BCK77861.1"/>
    <property type="molecule type" value="Genomic_DNA"/>
</dbReference>
<accession>A0A810PXG2</accession>
<protein>
    <recommendedName>
        <fullName evidence="4">PQ loop repeat protein</fullName>
    </recommendedName>
</protein>
<name>A0A810PXG2_9FIRM</name>
<proteinExistence type="predicted"/>
<feature type="transmembrane region" description="Helical" evidence="1">
    <location>
        <begin position="36"/>
        <end position="55"/>
    </location>
</feature>
<dbReference type="Proteomes" id="UP000681343">
    <property type="component" value="Chromosome"/>
</dbReference>
<evidence type="ECO:0000256" key="1">
    <source>
        <dbReference type="SAM" id="Phobius"/>
    </source>
</evidence>
<keyword evidence="1" id="KW-1133">Transmembrane helix</keyword>
<feature type="transmembrane region" description="Helical" evidence="1">
    <location>
        <begin position="61"/>
        <end position="81"/>
    </location>
</feature>
<dbReference type="AlphaFoldDB" id="A0A810PXG2"/>
<dbReference type="KEGG" id="vfa:MM35RIKEN_00530"/>
<dbReference type="RefSeq" id="WP_228738057.1">
    <property type="nucleotide sequence ID" value="NZ_AP023415.1"/>
</dbReference>
<organism evidence="2 3">
    <name type="scientific">Vescimonas fastidiosa</name>
    <dbReference type="NCBI Taxonomy" id="2714353"/>
    <lineage>
        <taxon>Bacteria</taxon>
        <taxon>Bacillati</taxon>
        <taxon>Bacillota</taxon>
        <taxon>Clostridia</taxon>
        <taxon>Eubacteriales</taxon>
        <taxon>Oscillospiraceae</taxon>
        <taxon>Vescimonas</taxon>
    </lineage>
</organism>
<sequence length="94" mass="10508">MSSEIFEAGMLLCFGCSWPMNITKSIRAKTAKGKSLAFELFVLVGYICGITGKCISGQINWVFAIYILDLLMVATDILLTLRNRRLDKRKEAAQ</sequence>
<keyword evidence="1" id="KW-0472">Membrane</keyword>
<evidence type="ECO:0000313" key="2">
    <source>
        <dbReference type="EMBL" id="BCK77861.1"/>
    </source>
</evidence>